<reference evidence="2 3" key="1">
    <citation type="journal article" date="2024" name="G3 (Bethesda)">
        <title>A hybrid genome assembly of the endangered aye-aye (Daubentonia madagascariensis).</title>
        <authorList>
            <person name="Versoza C.J."/>
            <person name="Pfeifer S.P."/>
        </authorList>
    </citation>
    <scope>NUCLEOTIDE SEQUENCE [LARGE SCALE GENOMIC DNA]</scope>
    <source>
        <strain evidence="2">6821</strain>
    </source>
</reference>
<keyword evidence="3" id="KW-1185">Reference proteome</keyword>
<feature type="region of interest" description="Disordered" evidence="1">
    <location>
        <begin position="1"/>
        <end position="23"/>
    </location>
</feature>
<protein>
    <submittedName>
        <fullName evidence="2">Prosalusin isoform d</fullName>
    </submittedName>
</protein>
<evidence type="ECO:0000256" key="1">
    <source>
        <dbReference type="SAM" id="MobiDB-lite"/>
    </source>
</evidence>
<name>A0ABD2EVP4_DAUMA</name>
<feature type="non-terminal residue" evidence="2">
    <location>
        <position position="72"/>
    </location>
</feature>
<feature type="non-terminal residue" evidence="2">
    <location>
        <position position="1"/>
    </location>
</feature>
<gene>
    <name evidence="2" type="ORF">WCI35_010776</name>
</gene>
<evidence type="ECO:0000313" key="2">
    <source>
        <dbReference type="EMBL" id="KAL2782094.1"/>
    </source>
</evidence>
<evidence type="ECO:0000313" key="3">
    <source>
        <dbReference type="Proteomes" id="UP001610411"/>
    </source>
</evidence>
<dbReference type="AlphaFoldDB" id="A0ABD2EVP4"/>
<organism evidence="2 3">
    <name type="scientific">Daubentonia madagascariensis</name>
    <name type="common">Aye-aye</name>
    <name type="synonym">Sciurus madagascariensis</name>
    <dbReference type="NCBI Taxonomy" id="31869"/>
    <lineage>
        <taxon>Eukaryota</taxon>
        <taxon>Metazoa</taxon>
        <taxon>Chordata</taxon>
        <taxon>Craniata</taxon>
        <taxon>Vertebrata</taxon>
        <taxon>Euteleostomi</taxon>
        <taxon>Mammalia</taxon>
        <taxon>Eutheria</taxon>
        <taxon>Euarchontoglires</taxon>
        <taxon>Primates</taxon>
        <taxon>Strepsirrhini</taxon>
        <taxon>Chiromyiformes</taxon>
        <taxon>Daubentoniidae</taxon>
        <taxon>Daubentonia</taxon>
    </lineage>
</organism>
<dbReference type="Proteomes" id="UP001610411">
    <property type="component" value="Unassembled WGS sequence"/>
</dbReference>
<proteinExistence type="predicted"/>
<sequence length="72" mass="7567">WRLPRAAVGPGAHSSGCSGWSRPQPPPGIWLRCAATSAPSANATSGPTCRKDLKSWVQGNLTACGRSLFLFD</sequence>
<accession>A0ABD2EVP4</accession>
<comment type="caution">
    <text evidence="2">The sequence shown here is derived from an EMBL/GenBank/DDBJ whole genome shotgun (WGS) entry which is preliminary data.</text>
</comment>
<dbReference type="EMBL" id="JBFSEQ010000003">
    <property type="protein sequence ID" value="KAL2782094.1"/>
    <property type="molecule type" value="Genomic_DNA"/>
</dbReference>